<protein>
    <submittedName>
        <fullName evidence="1">Uncharacterized protein</fullName>
    </submittedName>
</protein>
<sequence length="289" mass="32314">DDGDRIRERLFTYNGEKSRSERYDLKGTYASLTEPAMKFQNGETYESAVKRIAQLGGKTVYFDRWGVLRLETPSALIAATASANENINFTPIFDFVTTPIVRESNVPDPGIGGEDTDFVFDPTIHAAHLVYNSVTYQRSVEDCANQIVILSASNSIKRADGSTTGGFIIEGYTFFDQMWKPESEGFIGYRKPLYQSEGAFGSVEAVRNAISIYAKKKFPPVIMTFETYGVPGLKALDIITLDGNLAYITELSHELDPATNRWWMNVTSEWLKPFRGELGFLETMEPSNG</sequence>
<gene>
    <name evidence="1" type="ORF">LCGC14_2607930</name>
</gene>
<evidence type="ECO:0000313" key="1">
    <source>
        <dbReference type="EMBL" id="KKL05248.1"/>
    </source>
</evidence>
<reference evidence="1" key="1">
    <citation type="journal article" date="2015" name="Nature">
        <title>Complex archaea that bridge the gap between prokaryotes and eukaryotes.</title>
        <authorList>
            <person name="Spang A."/>
            <person name="Saw J.H."/>
            <person name="Jorgensen S.L."/>
            <person name="Zaremba-Niedzwiedzka K."/>
            <person name="Martijn J."/>
            <person name="Lind A.E."/>
            <person name="van Eijk R."/>
            <person name="Schleper C."/>
            <person name="Guy L."/>
            <person name="Ettema T.J."/>
        </authorList>
    </citation>
    <scope>NUCLEOTIDE SEQUENCE</scope>
</reference>
<comment type="caution">
    <text evidence="1">The sequence shown here is derived from an EMBL/GenBank/DDBJ whole genome shotgun (WGS) entry which is preliminary data.</text>
</comment>
<accession>A0A0F9CZJ6</accession>
<dbReference type="EMBL" id="LAZR01044198">
    <property type="protein sequence ID" value="KKL05248.1"/>
    <property type="molecule type" value="Genomic_DNA"/>
</dbReference>
<name>A0A0F9CZJ6_9ZZZZ</name>
<dbReference type="AlphaFoldDB" id="A0A0F9CZJ6"/>
<organism evidence="1">
    <name type="scientific">marine sediment metagenome</name>
    <dbReference type="NCBI Taxonomy" id="412755"/>
    <lineage>
        <taxon>unclassified sequences</taxon>
        <taxon>metagenomes</taxon>
        <taxon>ecological metagenomes</taxon>
    </lineage>
</organism>
<proteinExistence type="predicted"/>
<feature type="non-terminal residue" evidence="1">
    <location>
        <position position="1"/>
    </location>
</feature>